<reference evidence="4 5" key="1">
    <citation type="submission" date="2016-07" db="EMBL/GenBank/DDBJ databases">
        <title>Pervasive Adenine N6-methylation of Active Genes in Fungi.</title>
        <authorList>
            <consortium name="DOE Joint Genome Institute"/>
            <person name="Mondo S.J."/>
            <person name="Dannebaum R.O."/>
            <person name="Kuo R.C."/>
            <person name="Labutti K."/>
            <person name="Haridas S."/>
            <person name="Kuo A."/>
            <person name="Salamov A."/>
            <person name="Ahrendt S.R."/>
            <person name="Lipzen A."/>
            <person name="Sullivan W."/>
            <person name="Andreopoulos W.B."/>
            <person name="Clum A."/>
            <person name="Lindquist E."/>
            <person name="Daum C."/>
            <person name="Ramamoorthy G.K."/>
            <person name="Gryganskyi A."/>
            <person name="Culley D."/>
            <person name="Magnuson J.K."/>
            <person name="James T.Y."/>
            <person name="O'Malley M.A."/>
            <person name="Stajich J.E."/>
            <person name="Spatafora J.W."/>
            <person name="Visel A."/>
            <person name="Grigoriev I.V."/>
        </authorList>
    </citation>
    <scope>NUCLEOTIDE SEQUENCE [LARGE SCALE GENOMIC DNA]</scope>
    <source>
        <strain evidence="4 5">62-1032</strain>
    </source>
</reference>
<evidence type="ECO:0000256" key="1">
    <source>
        <dbReference type="ARBA" id="ARBA00008563"/>
    </source>
</evidence>
<dbReference type="AlphaFoldDB" id="A0A1Y2G382"/>
<accession>A0A1Y2G382</accession>
<dbReference type="Pfam" id="PF00829">
    <property type="entry name" value="Ribosomal_L21p"/>
    <property type="match status" value="1"/>
</dbReference>
<evidence type="ECO:0000256" key="3">
    <source>
        <dbReference type="SAM" id="MobiDB-lite"/>
    </source>
</evidence>
<feature type="compositionally biased region" description="Polar residues" evidence="3">
    <location>
        <begin position="59"/>
        <end position="79"/>
    </location>
</feature>
<dbReference type="InterPro" id="IPR036164">
    <property type="entry name" value="bL21-like_sf"/>
</dbReference>
<dbReference type="GO" id="GO:0003735">
    <property type="term" value="F:structural constituent of ribosome"/>
    <property type="evidence" value="ECO:0007669"/>
    <property type="project" value="TreeGrafter"/>
</dbReference>
<evidence type="ECO:0000313" key="5">
    <source>
        <dbReference type="Proteomes" id="UP000193467"/>
    </source>
</evidence>
<name>A0A1Y2G382_9BASI</name>
<proteinExistence type="inferred from homology"/>
<feature type="region of interest" description="Disordered" evidence="3">
    <location>
        <begin position="40"/>
        <end position="79"/>
    </location>
</feature>
<gene>
    <name evidence="4" type="ORF">BCR35DRAFT_297786</name>
</gene>
<comment type="similarity">
    <text evidence="1">Belongs to the bacterial ribosomal protein bL21 family.</text>
</comment>
<dbReference type="STRING" id="106004.A0A1Y2G382"/>
<dbReference type="PANTHER" id="PTHR21349:SF0">
    <property type="entry name" value="LARGE RIBOSOMAL SUBUNIT PROTEIN BL21M"/>
    <property type="match status" value="1"/>
</dbReference>
<sequence length="246" mass="26208">MSRALASSSRLLASTRVACSCKPSPSAFALAARPLSTSSTLLSPPTATSLPPTLPLHQHPNSLNPAPLPESSTSGPSALSLLRSQPSHYISALLLGRRYLLTKDDVLTIPKMKGVKPGDTIALTRILEVGSRDYTLRAASPANGGGAAAGSAVLEANKRELLVPSMSRSVVNAQGVPRDWQRHPDSLPALEESVVQATLTVLEHTKGKMFEVEKFKRRKGYRRTLRSKLGFTKLRVGDIVIGGESA</sequence>
<feature type="compositionally biased region" description="Low complexity" evidence="3">
    <location>
        <begin position="40"/>
        <end position="51"/>
    </location>
</feature>
<evidence type="ECO:0000256" key="2">
    <source>
        <dbReference type="ARBA" id="ARBA00044129"/>
    </source>
</evidence>
<dbReference type="InParanoid" id="A0A1Y2G382"/>
<dbReference type="GO" id="GO:0005762">
    <property type="term" value="C:mitochondrial large ribosomal subunit"/>
    <property type="evidence" value="ECO:0007669"/>
    <property type="project" value="TreeGrafter"/>
</dbReference>
<dbReference type="EMBL" id="MCGR01000001">
    <property type="protein sequence ID" value="ORY92402.1"/>
    <property type="molecule type" value="Genomic_DNA"/>
</dbReference>
<organism evidence="4 5">
    <name type="scientific">Leucosporidium creatinivorum</name>
    <dbReference type="NCBI Taxonomy" id="106004"/>
    <lineage>
        <taxon>Eukaryota</taxon>
        <taxon>Fungi</taxon>
        <taxon>Dikarya</taxon>
        <taxon>Basidiomycota</taxon>
        <taxon>Pucciniomycotina</taxon>
        <taxon>Microbotryomycetes</taxon>
        <taxon>Leucosporidiales</taxon>
        <taxon>Leucosporidium</taxon>
    </lineage>
</organism>
<dbReference type="Proteomes" id="UP000193467">
    <property type="component" value="Unassembled WGS sequence"/>
</dbReference>
<dbReference type="InterPro" id="IPR028909">
    <property type="entry name" value="bL21-like"/>
</dbReference>
<protein>
    <recommendedName>
        <fullName evidence="2">Large ribosomal subunit protein bL21m</fullName>
    </recommendedName>
</protein>
<dbReference type="OrthoDB" id="5994at2759"/>
<dbReference type="SUPFAM" id="SSF141091">
    <property type="entry name" value="L21p-like"/>
    <property type="match status" value="2"/>
</dbReference>
<evidence type="ECO:0000313" key="4">
    <source>
        <dbReference type="EMBL" id="ORY92402.1"/>
    </source>
</evidence>
<comment type="caution">
    <text evidence="4">The sequence shown here is derived from an EMBL/GenBank/DDBJ whole genome shotgun (WGS) entry which is preliminary data.</text>
</comment>
<keyword evidence="5" id="KW-1185">Reference proteome</keyword>
<dbReference type="PANTHER" id="PTHR21349">
    <property type="entry name" value="50S RIBOSOMAL PROTEIN L21"/>
    <property type="match status" value="1"/>
</dbReference>